<dbReference type="Pfam" id="PF14622">
    <property type="entry name" value="Ribonucleas_3_3"/>
    <property type="match status" value="1"/>
</dbReference>
<feature type="domain" description="RNase III" evidence="9">
    <location>
        <begin position="7"/>
        <end position="130"/>
    </location>
</feature>
<evidence type="ECO:0000256" key="4">
    <source>
        <dbReference type="ARBA" id="ARBA00022801"/>
    </source>
</evidence>
<evidence type="ECO:0000259" key="9">
    <source>
        <dbReference type="PROSITE" id="PS50142"/>
    </source>
</evidence>
<dbReference type="SMART" id="SM00535">
    <property type="entry name" value="RIBOc"/>
    <property type="match status" value="1"/>
</dbReference>
<dbReference type="CDD" id="cd00593">
    <property type="entry name" value="RIBOc"/>
    <property type="match status" value="1"/>
</dbReference>
<dbReference type="VEuPathDB" id="CryptoDB:GNI_074950"/>
<dbReference type="Gene3D" id="3.30.160.20">
    <property type="match status" value="3"/>
</dbReference>
<dbReference type="OrthoDB" id="286154at2759"/>
<evidence type="ECO:0000256" key="1">
    <source>
        <dbReference type="ARBA" id="ARBA00010183"/>
    </source>
</evidence>
<dbReference type="Pfam" id="PF00035">
    <property type="entry name" value="dsrm"/>
    <property type="match status" value="2"/>
</dbReference>
<dbReference type="SUPFAM" id="SSF54768">
    <property type="entry name" value="dsRNA-binding domain-like"/>
    <property type="match status" value="3"/>
</dbReference>
<sequence>MRFDDKVEYVESLLGYRFNNRDLIERALTHRSMGEAICNQKLEWLGDSVLQLAVSDILYERYGERPDTREGDLVRAREMFVRGDKLRALSKELQLQNGLITANGVSEVFNEKMSEDLVESILGAIFIDGGYAIARTLVKKMFKPQDWGDCINAQRDSKSELQEFCAKCALNFPSYAVVKEEGPMNSRIFNVQVTVMSISAAGAGTSKMKAEQAAASVLLEQLKNVDGIIERPTNAKSRLLELCHKMRLSPSPAFFTTECRDLSSPIPQYKCVCVVTTPTGEKITQEAIAGTKKAAEKEASHLMYISLFAYKQNQPAPAALSKVCPAPSPKVQLINYAASNNHSPVQFTVTEQIPCTFKVECAYPTLGVKGFGCGQSKKEAELNAAERVLERLKEALTQREMSDMSTDVGSDFTRAPTPSLT</sequence>
<dbReference type="InterPro" id="IPR000999">
    <property type="entry name" value="RNase_III_dom"/>
</dbReference>
<evidence type="ECO:0000256" key="7">
    <source>
        <dbReference type="SAM" id="MobiDB-lite"/>
    </source>
</evidence>
<dbReference type="GO" id="GO:0003725">
    <property type="term" value="F:double-stranded RNA binding"/>
    <property type="evidence" value="ECO:0007669"/>
    <property type="project" value="TreeGrafter"/>
</dbReference>
<dbReference type="InterPro" id="IPR014720">
    <property type="entry name" value="dsRBD_dom"/>
</dbReference>
<dbReference type="PROSITE" id="PS00517">
    <property type="entry name" value="RNASE_3_1"/>
    <property type="match status" value="1"/>
</dbReference>
<feature type="domain" description="DRBM" evidence="8">
    <location>
        <begin position="328"/>
        <end position="394"/>
    </location>
</feature>
<keyword evidence="11" id="KW-1185">Reference proteome</keyword>
<evidence type="ECO:0000256" key="5">
    <source>
        <dbReference type="ARBA" id="ARBA00022884"/>
    </source>
</evidence>
<dbReference type="OMA" id="FKVECAY"/>
<evidence type="ECO:0000313" key="10">
    <source>
        <dbReference type="EMBL" id="EZG66835.1"/>
    </source>
</evidence>
<keyword evidence="5 6" id="KW-0694">RNA-binding</keyword>
<dbReference type="RefSeq" id="XP_011130457.1">
    <property type="nucleotide sequence ID" value="XM_011132155.1"/>
</dbReference>
<comment type="similarity">
    <text evidence="1">Belongs to the ribonuclease III family.</text>
</comment>
<feature type="domain" description="DRBM" evidence="8">
    <location>
        <begin position="156"/>
        <end position="224"/>
    </location>
</feature>
<keyword evidence="2" id="KW-0540">Nuclease</keyword>
<evidence type="ECO:0000256" key="2">
    <source>
        <dbReference type="ARBA" id="ARBA00022722"/>
    </source>
</evidence>
<dbReference type="InterPro" id="IPR011907">
    <property type="entry name" value="RNase_III"/>
</dbReference>
<dbReference type="AlphaFoldDB" id="A0A023B6X0"/>
<organism evidence="10 11">
    <name type="scientific">Gregarina niphandrodes</name>
    <name type="common">Septate eugregarine</name>
    <dbReference type="NCBI Taxonomy" id="110365"/>
    <lineage>
        <taxon>Eukaryota</taxon>
        <taxon>Sar</taxon>
        <taxon>Alveolata</taxon>
        <taxon>Apicomplexa</taxon>
        <taxon>Conoidasida</taxon>
        <taxon>Gregarinasina</taxon>
        <taxon>Eugregarinorida</taxon>
        <taxon>Gregarinidae</taxon>
        <taxon>Gregarina</taxon>
    </lineage>
</organism>
<dbReference type="GO" id="GO:0005634">
    <property type="term" value="C:nucleus"/>
    <property type="evidence" value="ECO:0007669"/>
    <property type="project" value="TreeGrafter"/>
</dbReference>
<dbReference type="PROSITE" id="PS50137">
    <property type="entry name" value="DS_RBD"/>
    <property type="match status" value="2"/>
</dbReference>
<keyword evidence="4 10" id="KW-0378">Hydrolase</keyword>
<dbReference type="PANTHER" id="PTHR11207:SF0">
    <property type="entry name" value="RIBONUCLEASE 3"/>
    <property type="match status" value="1"/>
</dbReference>
<evidence type="ECO:0000256" key="3">
    <source>
        <dbReference type="ARBA" id="ARBA00022759"/>
    </source>
</evidence>
<dbReference type="Gene3D" id="1.10.1520.10">
    <property type="entry name" value="Ribonuclease III domain"/>
    <property type="match status" value="1"/>
</dbReference>
<dbReference type="CDD" id="cd10845">
    <property type="entry name" value="DSRM_RNAse_III_family"/>
    <property type="match status" value="1"/>
</dbReference>
<dbReference type="GeneID" id="22912742"/>
<gene>
    <name evidence="10" type="ORF">GNI_074950</name>
</gene>
<dbReference type="GO" id="GO:0004525">
    <property type="term" value="F:ribonuclease III activity"/>
    <property type="evidence" value="ECO:0007669"/>
    <property type="project" value="UniProtKB-EC"/>
</dbReference>
<dbReference type="EC" id="3.1.26.3" evidence="10"/>
<dbReference type="GO" id="GO:0006364">
    <property type="term" value="P:rRNA processing"/>
    <property type="evidence" value="ECO:0007669"/>
    <property type="project" value="InterPro"/>
</dbReference>
<dbReference type="EMBL" id="AFNH02000561">
    <property type="protein sequence ID" value="EZG66835.1"/>
    <property type="molecule type" value="Genomic_DNA"/>
</dbReference>
<dbReference type="SMART" id="SM00358">
    <property type="entry name" value="DSRM"/>
    <property type="match status" value="3"/>
</dbReference>
<dbReference type="eggNOG" id="KOG1817">
    <property type="taxonomic scope" value="Eukaryota"/>
</dbReference>
<dbReference type="CDD" id="cd00048">
    <property type="entry name" value="DSRM_SF"/>
    <property type="match status" value="1"/>
</dbReference>
<dbReference type="Proteomes" id="UP000019763">
    <property type="component" value="Unassembled WGS sequence"/>
</dbReference>
<evidence type="ECO:0000313" key="11">
    <source>
        <dbReference type="Proteomes" id="UP000019763"/>
    </source>
</evidence>
<feature type="region of interest" description="Disordered" evidence="7">
    <location>
        <begin position="396"/>
        <end position="421"/>
    </location>
</feature>
<reference evidence="10" key="1">
    <citation type="submission" date="2013-12" db="EMBL/GenBank/DDBJ databases">
        <authorList>
            <person name="Omoto C.K."/>
            <person name="Sibley D."/>
            <person name="Venepally P."/>
            <person name="Hadjithomas M."/>
            <person name="Karamycheva S."/>
            <person name="Brunk B."/>
            <person name="Roos D."/>
            <person name="Caler E."/>
            <person name="Lorenzi H."/>
        </authorList>
    </citation>
    <scope>NUCLEOTIDE SEQUENCE</scope>
</reference>
<dbReference type="HAMAP" id="MF_00104">
    <property type="entry name" value="RNase_III"/>
    <property type="match status" value="1"/>
</dbReference>
<dbReference type="PROSITE" id="PS50142">
    <property type="entry name" value="RNASE_3_2"/>
    <property type="match status" value="1"/>
</dbReference>
<name>A0A023B6X0_GRENI</name>
<protein>
    <submittedName>
        <fullName evidence="10">Ribonuclease III</fullName>
        <ecNumber evidence="10">3.1.26.3</ecNumber>
    </submittedName>
</protein>
<dbReference type="GO" id="GO:0010468">
    <property type="term" value="P:regulation of gene expression"/>
    <property type="evidence" value="ECO:0007669"/>
    <property type="project" value="TreeGrafter"/>
</dbReference>
<proteinExistence type="inferred from homology"/>
<dbReference type="PANTHER" id="PTHR11207">
    <property type="entry name" value="RIBONUCLEASE III"/>
    <property type="match status" value="1"/>
</dbReference>
<evidence type="ECO:0000259" key="8">
    <source>
        <dbReference type="PROSITE" id="PS50137"/>
    </source>
</evidence>
<dbReference type="InterPro" id="IPR036389">
    <property type="entry name" value="RNase_III_sf"/>
</dbReference>
<evidence type="ECO:0000256" key="6">
    <source>
        <dbReference type="PROSITE-ProRule" id="PRU00266"/>
    </source>
</evidence>
<dbReference type="SUPFAM" id="SSF69065">
    <property type="entry name" value="RNase III domain-like"/>
    <property type="match status" value="1"/>
</dbReference>
<keyword evidence="3" id="KW-0255">Endonuclease</keyword>
<accession>A0A023B6X0</accession>
<comment type="caution">
    <text evidence="10">The sequence shown here is derived from an EMBL/GenBank/DDBJ whole genome shotgun (WGS) entry which is preliminary data.</text>
</comment>